<dbReference type="AlphaFoldDB" id="A0A6C0AND6"/>
<evidence type="ECO:0000313" key="1">
    <source>
        <dbReference type="EMBL" id="QHS80805.1"/>
    </source>
</evidence>
<protein>
    <submittedName>
        <fullName evidence="1">Uncharacterized protein</fullName>
    </submittedName>
</protein>
<dbReference type="EMBL" id="MN740720">
    <property type="protein sequence ID" value="QHS80805.1"/>
    <property type="molecule type" value="Genomic_DNA"/>
</dbReference>
<organism evidence="1">
    <name type="scientific">viral metagenome</name>
    <dbReference type="NCBI Taxonomy" id="1070528"/>
    <lineage>
        <taxon>unclassified sequences</taxon>
        <taxon>metagenomes</taxon>
        <taxon>organismal metagenomes</taxon>
    </lineage>
</organism>
<proteinExistence type="predicted"/>
<sequence>MSQSSKLKYDFGSLNANTITIDKANITQATSNTTAVTITTQAGIITTQSMTTPSNSALQFTVNHPDVTANSVVLANIMNYAGTTGLPNLYIDNPTTGSFVSTIQNHHTSGSLNGAIKIAYFIL</sequence>
<accession>A0A6C0AND6</accession>
<name>A0A6C0AND6_9ZZZZ</name>
<reference evidence="1" key="1">
    <citation type="journal article" date="2020" name="Nature">
        <title>Giant virus diversity and host interactions through global metagenomics.</title>
        <authorList>
            <person name="Schulz F."/>
            <person name="Roux S."/>
            <person name="Paez-Espino D."/>
            <person name="Jungbluth S."/>
            <person name="Walsh D.A."/>
            <person name="Denef V.J."/>
            <person name="McMahon K.D."/>
            <person name="Konstantinidis K.T."/>
            <person name="Eloe-Fadrosh E.A."/>
            <person name="Kyrpides N.C."/>
            <person name="Woyke T."/>
        </authorList>
    </citation>
    <scope>NUCLEOTIDE SEQUENCE</scope>
    <source>
        <strain evidence="1">GVMAG-S-1091796-13</strain>
    </source>
</reference>